<dbReference type="AlphaFoldDB" id="D3Q3Q1"/>
<keyword evidence="1" id="KW-0175">Coiled coil</keyword>
<dbReference type="KEGG" id="sna:Snas_4321"/>
<feature type="region of interest" description="Disordered" evidence="2">
    <location>
        <begin position="1"/>
        <end position="33"/>
    </location>
</feature>
<reference evidence="3 4" key="1">
    <citation type="journal article" date="2009" name="Stand. Genomic Sci.">
        <title>Complete genome sequence of Stackebrandtia nassauensis type strain (LLR-40K-21).</title>
        <authorList>
            <person name="Munk C."/>
            <person name="Lapidus A."/>
            <person name="Copeland A."/>
            <person name="Jando M."/>
            <person name="Mayilraj S."/>
            <person name="Glavina Del Rio T."/>
            <person name="Nolan M."/>
            <person name="Chen F."/>
            <person name="Lucas S."/>
            <person name="Tice H."/>
            <person name="Cheng J.F."/>
            <person name="Han C."/>
            <person name="Detter J.C."/>
            <person name="Bruce D."/>
            <person name="Goodwin L."/>
            <person name="Chain P."/>
            <person name="Pitluck S."/>
            <person name="Goker M."/>
            <person name="Ovchinikova G."/>
            <person name="Pati A."/>
            <person name="Ivanova N."/>
            <person name="Mavromatis K."/>
            <person name="Chen A."/>
            <person name="Palaniappan K."/>
            <person name="Land M."/>
            <person name="Hauser L."/>
            <person name="Chang Y.J."/>
            <person name="Jeffries C.D."/>
            <person name="Bristow J."/>
            <person name="Eisen J.A."/>
            <person name="Markowitz V."/>
            <person name="Hugenholtz P."/>
            <person name="Kyrpides N.C."/>
            <person name="Klenk H.P."/>
        </authorList>
    </citation>
    <scope>NUCLEOTIDE SEQUENCE [LARGE SCALE GENOMIC DNA]</scope>
    <source>
        <strain evidence="4">DSM 44728 / CIP 108903 / NRRL B-16338 / NBRC 102104 / LLR-40K-21</strain>
    </source>
</reference>
<sequence length="343" mass="37406">MAKPPPGKSSGRGSINDDEGKIEVESGDIPHVTDTEIKDAAEKVRETAVSKGKSERDKAEGDYTIMNPDSMIRPDFASDEEIEEQAKWIPGRFEPYITPNPLDIETLVKRADTIATVFNCSGNNLTDSRLSGAYEIAMTRSDEWEGKAGENFEKYMASLPTIMGNHGKVANMLQIEAQKMIELYKNRRKGAKDIADQAVKAIEAIDDSKGEGLEFLLAVIITIGTFVGLGGGGLAIVGAGVASGATLGGPFLPDDKEELPLGADTIEEVLENMKKALDELDKSITEQEDTLIDAMKFNESEIRPHISDDFGKETLLLPMRPELAGADVKTIKERFHQFTDGDR</sequence>
<dbReference type="HOGENOM" id="CLU_808690_0_0_11"/>
<proteinExistence type="predicted"/>
<organism evidence="3 4">
    <name type="scientific">Stackebrandtia nassauensis (strain DSM 44728 / CIP 108903 / NRRL B-16338 / NBRC 102104 / LLR-40K-21)</name>
    <dbReference type="NCBI Taxonomy" id="446470"/>
    <lineage>
        <taxon>Bacteria</taxon>
        <taxon>Bacillati</taxon>
        <taxon>Actinomycetota</taxon>
        <taxon>Actinomycetes</taxon>
        <taxon>Glycomycetales</taxon>
        <taxon>Glycomycetaceae</taxon>
        <taxon>Stackebrandtia</taxon>
    </lineage>
</organism>
<feature type="coiled-coil region" evidence="1">
    <location>
        <begin position="263"/>
        <end position="290"/>
    </location>
</feature>
<dbReference type="OrthoDB" id="3281648at2"/>
<dbReference type="STRING" id="446470.Snas_4321"/>
<name>D3Q3Q1_STANL</name>
<protein>
    <submittedName>
        <fullName evidence="3">Uncharacterized protein</fullName>
    </submittedName>
</protein>
<evidence type="ECO:0000256" key="2">
    <source>
        <dbReference type="SAM" id="MobiDB-lite"/>
    </source>
</evidence>
<keyword evidence="4" id="KW-1185">Reference proteome</keyword>
<accession>D3Q3Q1</accession>
<dbReference type="EMBL" id="CP001778">
    <property type="protein sequence ID" value="ADD43968.1"/>
    <property type="molecule type" value="Genomic_DNA"/>
</dbReference>
<evidence type="ECO:0000313" key="3">
    <source>
        <dbReference type="EMBL" id="ADD43968.1"/>
    </source>
</evidence>
<dbReference type="eggNOG" id="ENOG50333S1">
    <property type="taxonomic scope" value="Bacteria"/>
</dbReference>
<dbReference type="Proteomes" id="UP000000844">
    <property type="component" value="Chromosome"/>
</dbReference>
<gene>
    <name evidence="3" type="ordered locus">Snas_4321</name>
</gene>
<dbReference type="RefSeq" id="WP_013019539.1">
    <property type="nucleotide sequence ID" value="NC_013947.1"/>
</dbReference>
<evidence type="ECO:0000313" key="4">
    <source>
        <dbReference type="Proteomes" id="UP000000844"/>
    </source>
</evidence>
<evidence type="ECO:0000256" key="1">
    <source>
        <dbReference type="SAM" id="Coils"/>
    </source>
</evidence>